<dbReference type="AlphaFoldDB" id="A0A918ZMF7"/>
<comment type="caution">
    <text evidence="1">The sequence shown here is derived from an EMBL/GenBank/DDBJ whole genome shotgun (WGS) entry which is preliminary data.</text>
</comment>
<reference evidence="1" key="2">
    <citation type="submission" date="2020-09" db="EMBL/GenBank/DDBJ databases">
        <authorList>
            <person name="Sun Q."/>
            <person name="Zhou Y."/>
        </authorList>
    </citation>
    <scope>NUCLEOTIDE SEQUENCE</scope>
    <source>
        <strain evidence="1">CGMCC 4.7403</strain>
    </source>
</reference>
<proteinExistence type="predicted"/>
<dbReference type="RefSeq" id="WP_189787561.1">
    <property type="nucleotide sequence ID" value="NZ_BNAT01000048.1"/>
</dbReference>
<protein>
    <submittedName>
        <fullName evidence="1">Uncharacterized protein</fullName>
    </submittedName>
</protein>
<gene>
    <name evidence="1" type="ORF">GCM10017771_81910</name>
</gene>
<dbReference type="Proteomes" id="UP000603227">
    <property type="component" value="Unassembled WGS sequence"/>
</dbReference>
<evidence type="ECO:0000313" key="1">
    <source>
        <dbReference type="EMBL" id="GHE58880.1"/>
    </source>
</evidence>
<evidence type="ECO:0000313" key="2">
    <source>
        <dbReference type="Proteomes" id="UP000603227"/>
    </source>
</evidence>
<dbReference type="EMBL" id="BNAT01000048">
    <property type="protein sequence ID" value="GHE58880.1"/>
    <property type="molecule type" value="Genomic_DNA"/>
</dbReference>
<organism evidence="1 2">
    <name type="scientific">Streptomyces capitiformicae</name>
    <dbReference type="NCBI Taxonomy" id="2014920"/>
    <lineage>
        <taxon>Bacteria</taxon>
        <taxon>Bacillati</taxon>
        <taxon>Actinomycetota</taxon>
        <taxon>Actinomycetes</taxon>
        <taxon>Kitasatosporales</taxon>
        <taxon>Streptomycetaceae</taxon>
        <taxon>Streptomyces</taxon>
    </lineage>
</organism>
<reference evidence="1" key="1">
    <citation type="journal article" date="2014" name="Int. J. Syst. Evol. Microbiol.">
        <title>Complete genome sequence of Corynebacterium casei LMG S-19264T (=DSM 44701T), isolated from a smear-ripened cheese.</title>
        <authorList>
            <consortium name="US DOE Joint Genome Institute (JGI-PGF)"/>
            <person name="Walter F."/>
            <person name="Albersmeier A."/>
            <person name="Kalinowski J."/>
            <person name="Ruckert C."/>
        </authorList>
    </citation>
    <scope>NUCLEOTIDE SEQUENCE</scope>
    <source>
        <strain evidence="1">CGMCC 4.7403</strain>
    </source>
</reference>
<name>A0A918ZMF7_9ACTN</name>
<keyword evidence="2" id="KW-1185">Reference proteome</keyword>
<accession>A0A918ZMF7</accession>
<sequence>MTNQNHRLALAPGDGLRAEVLPPARRWPKAPVPFYGGTAWFLPSGGACDKAKDESL</sequence>